<dbReference type="Proteomes" id="UP000254000">
    <property type="component" value="Unassembled WGS sequence"/>
</dbReference>
<dbReference type="Gene3D" id="3.30.460.10">
    <property type="entry name" value="Beta Polymerase, domain 2"/>
    <property type="match status" value="1"/>
</dbReference>
<name>A0A369LUN3_9ACTN</name>
<proteinExistence type="predicted"/>
<keyword evidence="2" id="KW-1185">Reference proteome</keyword>
<dbReference type="InterPro" id="IPR043519">
    <property type="entry name" value="NT_sf"/>
</dbReference>
<organism evidence="1 2">
    <name type="scientific">Gordonibacter pamelaeae</name>
    <dbReference type="NCBI Taxonomy" id="471189"/>
    <lineage>
        <taxon>Bacteria</taxon>
        <taxon>Bacillati</taxon>
        <taxon>Actinomycetota</taxon>
        <taxon>Coriobacteriia</taxon>
        <taxon>Eggerthellales</taxon>
        <taxon>Eggerthellaceae</taxon>
        <taxon>Gordonibacter</taxon>
    </lineage>
</organism>
<dbReference type="SUPFAM" id="SSF81301">
    <property type="entry name" value="Nucleotidyltransferase"/>
    <property type="match status" value="1"/>
</dbReference>
<accession>A0A369LUN3</accession>
<sequence length="100" mass="11197">MNHLRLIDILDSNLELFSQFDHVYLFGSALSASGLSAGSDIDLLLLYSKYSDQLVSGCEQISQKLGNETGRVVDLTVLGIDEERHVGFLDRISPHYRKIK</sequence>
<evidence type="ECO:0000313" key="2">
    <source>
        <dbReference type="Proteomes" id="UP000254000"/>
    </source>
</evidence>
<evidence type="ECO:0000313" key="1">
    <source>
        <dbReference type="EMBL" id="RDB61885.1"/>
    </source>
</evidence>
<protein>
    <submittedName>
        <fullName evidence="1">Nucleotidyltransferase</fullName>
    </submittedName>
</protein>
<reference evidence="1 2" key="1">
    <citation type="journal article" date="2018" name="Elife">
        <title>Discovery and characterization of a prevalent human gut bacterial enzyme sufficient for the inactivation of a family of plant toxins.</title>
        <authorList>
            <person name="Koppel N."/>
            <person name="Bisanz J.E."/>
            <person name="Pandelia M.E."/>
            <person name="Turnbaugh P.J."/>
            <person name="Balskus E.P."/>
        </authorList>
    </citation>
    <scope>NUCLEOTIDE SEQUENCE [LARGE SCALE GENOMIC DNA]</scope>
    <source>
        <strain evidence="1 2">3C</strain>
    </source>
</reference>
<gene>
    <name evidence="1" type="ORF">C1877_14335</name>
</gene>
<dbReference type="EMBL" id="PPTS01000011">
    <property type="protein sequence ID" value="RDB61885.1"/>
    <property type="molecule type" value="Genomic_DNA"/>
</dbReference>
<comment type="caution">
    <text evidence="1">The sequence shown here is derived from an EMBL/GenBank/DDBJ whole genome shotgun (WGS) entry which is preliminary data.</text>
</comment>
<dbReference type="GO" id="GO:0016740">
    <property type="term" value="F:transferase activity"/>
    <property type="evidence" value="ECO:0007669"/>
    <property type="project" value="UniProtKB-KW"/>
</dbReference>
<dbReference type="AlphaFoldDB" id="A0A369LUN3"/>